<protein>
    <submittedName>
        <fullName evidence="5">Shikimate dehydrogenase</fullName>
        <ecNumber evidence="5">1.1.1.25</ecNumber>
    </submittedName>
</protein>
<sequence length="270" mass="28414">MLSGTSRGRCAVLGKPIAHSLSPVMHRRAYAELGLDWTYEAVEVDEAGLPEFLDGLDDSWRGLSLTMPLKRVAVGLVDEVSDAVRSVSALNTIVFEGGRRIGDNTDIPGMLGAFEEHGVRGVRTAAVVGAGATAASALAALRADGLRSATLVVREPARAEPLAELARTWGVDVSIARLDEPLRDADLLVSTAPSAAIERHAGQWCMRVGAVFDVIYDPWPTALASAATVAGLPVVSGLDLLAHQAALQVELMTGRTVPASILRTAVLHSR</sequence>
<name>A0AA46YJX6_9ACTN</name>
<dbReference type="InterPro" id="IPR022893">
    <property type="entry name" value="Shikimate_DH_fam"/>
</dbReference>
<organism evidence="5 6">
    <name type="scientific">Solicola gregarius</name>
    <dbReference type="NCBI Taxonomy" id="2908642"/>
    <lineage>
        <taxon>Bacteria</taxon>
        <taxon>Bacillati</taxon>
        <taxon>Actinomycetota</taxon>
        <taxon>Actinomycetes</taxon>
        <taxon>Propionibacteriales</taxon>
        <taxon>Nocardioidaceae</taxon>
        <taxon>Solicola</taxon>
    </lineage>
</organism>
<dbReference type="Gene3D" id="3.40.50.10860">
    <property type="entry name" value="Leucine Dehydrogenase, chain A, domain 1"/>
    <property type="match status" value="1"/>
</dbReference>
<dbReference type="InterPro" id="IPR013708">
    <property type="entry name" value="Shikimate_DH-bd_N"/>
</dbReference>
<dbReference type="InterPro" id="IPR036291">
    <property type="entry name" value="NAD(P)-bd_dom_sf"/>
</dbReference>
<accession>A0AA46YJX6</accession>
<dbReference type="Gene3D" id="3.40.50.720">
    <property type="entry name" value="NAD(P)-binding Rossmann-like Domain"/>
    <property type="match status" value="1"/>
</dbReference>
<dbReference type="AlphaFoldDB" id="A0AA46YJX6"/>
<dbReference type="RefSeq" id="WP_271633587.1">
    <property type="nucleotide sequence ID" value="NZ_CP094970.1"/>
</dbReference>
<feature type="domain" description="SDH C-terminal" evidence="4">
    <location>
        <begin position="237"/>
        <end position="267"/>
    </location>
</feature>
<evidence type="ECO:0000259" key="3">
    <source>
        <dbReference type="Pfam" id="PF08501"/>
    </source>
</evidence>
<dbReference type="Proteomes" id="UP001164390">
    <property type="component" value="Chromosome"/>
</dbReference>
<dbReference type="GO" id="GO:0050661">
    <property type="term" value="F:NADP binding"/>
    <property type="evidence" value="ECO:0007669"/>
    <property type="project" value="TreeGrafter"/>
</dbReference>
<gene>
    <name evidence="5" type="ORF">L0C25_20200</name>
</gene>
<dbReference type="GO" id="GO:0004764">
    <property type="term" value="F:shikimate 3-dehydrogenase (NADP+) activity"/>
    <property type="evidence" value="ECO:0007669"/>
    <property type="project" value="UniProtKB-EC"/>
</dbReference>
<dbReference type="InterPro" id="IPR046346">
    <property type="entry name" value="Aminoacid_DH-like_N_sf"/>
</dbReference>
<evidence type="ECO:0000259" key="4">
    <source>
        <dbReference type="Pfam" id="PF18317"/>
    </source>
</evidence>
<dbReference type="InterPro" id="IPR041121">
    <property type="entry name" value="SDH_C"/>
</dbReference>
<keyword evidence="5" id="KW-0560">Oxidoreductase</keyword>
<proteinExistence type="predicted"/>
<dbReference type="SUPFAM" id="SSF53223">
    <property type="entry name" value="Aminoacid dehydrogenase-like, N-terminal domain"/>
    <property type="match status" value="1"/>
</dbReference>
<keyword evidence="2" id="KW-0057">Aromatic amino acid biosynthesis</keyword>
<dbReference type="PANTHER" id="PTHR21089:SF1">
    <property type="entry name" value="BIFUNCTIONAL 3-DEHYDROQUINATE DEHYDRATASE_SHIKIMATE DEHYDROGENASE, CHLOROPLASTIC"/>
    <property type="match status" value="1"/>
</dbReference>
<dbReference type="GO" id="GO:0009073">
    <property type="term" value="P:aromatic amino acid family biosynthetic process"/>
    <property type="evidence" value="ECO:0007669"/>
    <property type="project" value="UniProtKB-KW"/>
</dbReference>
<evidence type="ECO:0000313" key="5">
    <source>
        <dbReference type="EMBL" id="UYM04827.1"/>
    </source>
</evidence>
<dbReference type="Pfam" id="PF08501">
    <property type="entry name" value="Shikimate_dh_N"/>
    <property type="match status" value="1"/>
</dbReference>
<dbReference type="KEGG" id="sgrg:L0C25_20200"/>
<evidence type="ECO:0000256" key="1">
    <source>
        <dbReference type="ARBA" id="ARBA00004871"/>
    </source>
</evidence>
<dbReference type="SUPFAM" id="SSF51735">
    <property type="entry name" value="NAD(P)-binding Rossmann-fold domains"/>
    <property type="match status" value="1"/>
</dbReference>
<evidence type="ECO:0000256" key="2">
    <source>
        <dbReference type="ARBA" id="ARBA00023141"/>
    </source>
</evidence>
<dbReference type="EC" id="1.1.1.25" evidence="5"/>
<dbReference type="NCBIfam" id="NF001311">
    <property type="entry name" value="PRK00258.1-3"/>
    <property type="match status" value="1"/>
</dbReference>
<reference evidence="5" key="1">
    <citation type="submission" date="2022-01" db="EMBL/GenBank/DDBJ databases">
        <title>Nocardioidaceae gen. sp. A5X3R13.</title>
        <authorList>
            <person name="Lopez Marin M.A."/>
            <person name="Uhlik O."/>
        </authorList>
    </citation>
    <scope>NUCLEOTIDE SEQUENCE</scope>
    <source>
        <strain evidence="5">A5X3R13</strain>
    </source>
</reference>
<keyword evidence="2" id="KW-0028">Amino-acid biosynthesis</keyword>
<dbReference type="EMBL" id="CP094970">
    <property type="protein sequence ID" value="UYM04827.1"/>
    <property type="molecule type" value="Genomic_DNA"/>
</dbReference>
<evidence type="ECO:0000313" key="6">
    <source>
        <dbReference type="Proteomes" id="UP001164390"/>
    </source>
</evidence>
<dbReference type="GO" id="GO:0009423">
    <property type="term" value="P:chorismate biosynthetic process"/>
    <property type="evidence" value="ECO:0007669"/>
    <property type="project" value="TreeGrafter"/>
</dbReference>
<dbReference type="Pfam" id="PF18317">
    <property type="entry name" value="SDH_C"/>
    <property type="match status" value="1"/>
</dbReference>
<comment type="pathway">
    <text evidence="1">Metabolic intermediate biosynthesis; chorismate biosynthesis; chorismate from D-erythrose 4-phosphate and phosphoenolpyruvate: step 4/7.</text>
</comment>
<dbReference type="PANTHER" id="PTHR21089">
    <property type="entry name" value="SHIKIMATE DEHYDROGENASE"/>
    <property type="match status" value="1"/>
</dbReference>
<keyword evidence="6" id="KW-1185">Reference proteome</keyword>
<feature type="domain" description="Shikimate dehydrogenase substrate binding N-terminal" evidence="3">
    <location>
        <begin position="12"/>
        <end position="93"/>
    </location>
</feature>
<dbReference type="GO" id="GO:0019632">
    <property type="term" value="P:shikimate metabolic process"/>
    <property type="evidence" value="ECO:0007669"/>
    <property type="project" value="TreeGrafter"/>
</dbReference>
<dbReference type="GO" id="GO:0005829">
    <property type="term" value="C:cytosol"/>
    <property type="evidence" value="ECO:0007669"/>
    <property type="project" value="TreeGrafter"/>
</dbReference>